<evidence type="ECO:0000259" key="2">
    <source>
        <dbReference type="Pfam" id="PF14292"/>
    </source>
</evidence>
<feature type="chain" id="PRO_5040575989" description="SusE outer membrane protein domain-containing protein" evidence="1">
    <location>
        <begin position="23"/>
        <end position="385"/>
    </location>
</feature>
<evidence type="ECO:0000313" key="3">
    <source>
        <dbReference type="EMBL" id="KAA2379662.1"/>
    </source>
</evidence>
<feature type="signal peptide" evidence="1">
    <location>
        <begin position="1"/>
        <end position="22"/>
    </location>
</feature>
<dbReference type="eggNOG" id="ENOG502Z8N4">
    <property type="taxonomic scope" value="Bacteria"/>
</dbReference>
<dbReference type="Pfam" id="PF14292">
    <property type="entry name" value="SusE"/>
    <property type="match status" value="1"/>
</dbReference>
<sequence>MKTILKNIMLFAAGALTLGFTACEEDGQDLNFNIQPGNELYAPAANASVNLDQGLNTSFEWAPSVAEDGGYITYEVLFDKADGDFSAPLAIKTSQMTGSKASLSISAKELNEVAALAGIENAKTGQIKWTVRAGKGLFSQTYTQANVLTVSRINLVDPLPTAVTLKGEAVEDAAGIKLIPAYLDGKAVGSGVYECFTKISEGEFTVVDELDRYYSLKSNGRIKHIVDGSSTANTLKAGIYWIKIDFSAMTYTAVQVSMIEYYAASWADNSMSTVYKTLTYKGKGVWELLDYDNEISVNSSNDTRHRFNMTTADGNKWFLGTTSSLGSSYTTDYLRVYIYTYNDGDKDWNKTYNFLLSDCGRDFDCYLYLNGDNKAGGFWHEYIFK</sequence>
<proteinExistence type="predicted"/>
<protein>
    <recommendedName>
        <fullName evidence="2">SusE outer membrane protein domain-containing protein</fullName>
    </recommendedName>
</protein>
<gene>
    <name evidence="4" type="ORF">B5G41_02385</name>
    <name evidence="3" type="ORF">F2Y10_05760</name>
</gene>
<dbReference type="Proteomes" id="UP000195772">
    <property type="component" value="Unassembled WGS sequence"/>
</dbReference>
<comment type="caution">
    <text evidence="4">The sequence shown here is derived from an EMBL/GenBank/DDBJ whole genome shotgun (WGS) entry which is preliminary data.</text>
</comment>
<reference evidence="5" key="1">
    <citation type="submission" date="2017-04" db="EMBL/GenBank/DDBJ databases">
        <title>Function of individual gut microbiota members based on whole genome sequencing of pure cultures obtained from chicken caecum.</title>
        <authorList>
            <person name="Medvecky M."/>
            <person name="Cejkova D."/>
            <person name="Polansky O."/>
            <person name="Karasova D."/>
            <person name="Kubasova T."/>
            <person name="Cizek A."/>
            <person name="Rychlik I."/>
        </authorList>
    </citation>
    <scope>NUCLEOTIDE SEQUENCE [LARGE SCALE GENOMIC DNA]</scope>
    <source>
        <strain evidence="5">An90</strain>
    </source>
</reference>
<dbReference type="AlphaFoldDB" id="A0A1Y3QZP9"/>
<evidence type="ECO:0000256" key="1">
    <source>
        <dbReference type="SAM" id="SignalP"/>
    </source>
</evidence>
<reference evidence="4" key="2">
    <citation type="journal article" date="2018" name="BMC Genomics">
        <title>Whole genome sequencing and function prediction of 133 gut anaerobes isolated from chicken caecum in pure cultures.</title>
        <authorList>
            <person name="Medvecky M."/>
            <person name="Cejkova D."/>
            <person name="Polansky O."/>
            <person name="Karasova D."/>
            <person name="Kubasova T."/>
            <person name="Cizek A."/>
            <person name="Rychlik I."/>
        </authorList>
    </citation>
    <scope>NUCLEOTIDE SEQUENCE</scope>
    <source>
        <strain evidence="4">An90</strain>
    </source>
</reference>
<accession>A0A1Y3QZP9</accession>
<feature type="domain" description="SusE outer membrane protein" evidence="2">
    <location>
        <begin position="29"/>
        <end position="132"/>
    </location>
</feature>
<dbReference type="PROSITE" id="PS51257">
    <property type="entry name" value="PROKAR_LIPOPROTEIN"/>
    <property type="match status" value="1"/>
</dbReference>
<dbReference type="RefSeq" id="WP_018696744.1">
    <property type="nucleotide sequence ID" value="NZ_AP025562.1"/>
</dbReference>
<organism evidence="4 5">
    <name type="scientific">Alistipes onderdonkii</name>
    <dbReference type="NCBI Taxonomy" id="328813"/>
    <lineage>
        <taxon>Bacteria</taxon>
        <taxon>Pseudomonadati</taxon>
        <taxon>Bacteroidota</taxon>
        <taxon>Bacteroidia</taxon>
        <taxon>Bacteroidales</taxon>
        <taxon>Rikenellaceae</taxon>
        <taxon>Alistipes</taxon>
    </lineage>
</organism>
<reference evidence="3 6" key="3">
    <citation type="journal article" date="2019" name="Nat. Med.">
        <title>A library of human gut bacterial isolates paired with longitudinal multiomics data enables mechanistic microbiome research.</title>
        <authorList>
            <person name="Poyet M."/>
            <person name="Groussin M."/>
            <person name="Gibbons S.M."/>
            <person name="Avila-Pacheco J."/>
            <person name="Jiang X."/>
            <person name="Kearney S.M."/>
            <person name="Perrotta A.R."/>
            <person name="Berdy B."/>
            <person name="Zhao S."/>
            <person name="Lieberman T.D."/>
            <person name="Swanson P.K."/>
            <person name="Smith M."/>
            <person name="Roesemann S."/>
            <person name="Alexander J.E."/>
            <person name="Rich S.A."/>
            <person name="Livny J."/>
            <person name="Vlamakis H."/>
            <person name="Clish C."/>
            <person name="Bullock K."/>
            <person name="Deik A."/>
            <person name="Scott J."/>
            <person name="Pierce K.A."/>
            <person name="Xavier R.J."/>
            <person name="Alm E.J."/>
        </authorList>
    </citation>
    <scope>NUCLEOTIDE SEQUENCE [LARGE SCALE GENOMIC DNA]</scope>
    <source>
        <strain evidence="3 6">BIOML-A266</strain>
    </source>
</reference>
<dbReference type="EMBL" id="NFHB01000001">
    <property type="protein sequence ID" value="OUN05154.1"/>
    <property type="molecule type" value="Genomic_DNA"/>
</dbReference>
<dbReference type="OrthoDB" id="975117at2"/>
<evidence type="ECO:0000313" key="6">
    <source>
        <dbReference type="Proteomes" id="UP000322940"/>
    </source>
</evidence>
<keyword evidence="1" id="KW-0732">Signal</keyword>
<evidence type="ECO:0000313" key="4">
    <source>
        <dbReference type="EMBL" id="OUN05154.1"/>
    </source>
</evidence>
<dbReference type="InterPro" id="IPR025970">
    <property type="entry name" value="SusE"/>
</dbReference>
<dbReference type="Proteomes" id="UP000322940">
    <property type="component" value="Unassembled WGS sequence"/>
</dbReference>
<dbReference type="EMBL" id="VVXH01000004">
    <property type="protein sequence ID" value="KAA2379662.1"/>
    <property type="molecule type" value="Genomic_DNA"/>
</dbReference>
<evidence type="ECO:0000313" key="5">
    <source>
        <dbReference type="Proteomes" id="UP000195772"/>
    </source>
</evidence>
<name>A0A1Y3QZP9_9BACT</name>